<dbReference type="RefSeq" id="WP_036530448.1">
    <property type="nucleotide sequence ID" value="NZ_JFYZ01000065.1"/>
</dbReference>
<protein>
    <submittedName>
        <fullName evidence="4">Heat shock protein DnaJ domain-containing protein</fullName>
    </submittedName>
</protein>
<keyword evidence="4" id="KW-0346">Stress response</keyword>
<dbReference type="InterPro" id="IPR008971">
    <property type="entry name" value="HSP40/DnaJ_pept-bd"/>
</dbReference>
<dbReference type="eggNOG" id="COG0484">
    <property type="taxonomic scope" value="Bacteria"/>
</dbReference>
<dbReference type="PRINTS" id="PR00625">
    <property type="entry name" value="JDOMAIN"/>
</dbReference>
<sequence>MSSPYEVLGVSPTASADEIQKAYRKLAKTLHPDLNPGDRTAEDKFKAVAGAYDLLRDPEKRRRFDAGEIDETGAERPPQGYYRDYASNDYGRYANSGGFADFDEDLFADLFRQRGRAQPNRRGEDLQFRLGLTLAQAITGGEQRLTLPGGGTLDVKIPAGIVDGQTLRLKGKGGMGFGSGGPGDAYIMLEVLPDPRFAREGDDLVLEVPISLSEAVLGGKIQVATPTGQVSMTVPAGSNSGSTLRLKGQGAPRAGGGRGDELVRLKIVLPKPTDPELEAFVKSWEAGRAHNPRETSR</sequence>
<evidence type="ECO:0000256" key="2">
    <source>
        <dbReference type="SAM" id="MobiDB-lite"/>
    </source>
</evidence>
<dbReference type="SUPFAM" id="SSF46565">
    <property type="entry name" value="Chaperone J-domain"/>
    <property type="match status" value="1"/>
</dbReference>
<dbReference type="InterPro" id="IPR002939">
    <property type="entry name" value="DnaJ_C"/>
</dbReference>
<dbReference type="PROSITE" id="PS00636">
    <property type="entry name" value="DNAJ_1"/>
    <property type="match status" value="1"/>
</dbReference>
<evidence type="ECO:0000313" key="4">
    <source>
        <dbReference type="EMBL" id="EZP70686.1"/>
    </source>
</evidence>
<dbReference type="GO" id="GO:0051082">
    <property type="term" value="F:unfolded protein binding"/>
    <property type="evidence" value="ECO:0007669"/>
    <property type="project" value="InterPro"/>
</dbReference>
<dbReference type="Gene3D" id="2.60.260.20">
    <property type="entry name" value="Urease metallochaperone UreE, N-terminal domain"/>
    <property type="match status" value="2"/>
</dbReference>
<feature type="region of interest" description="Disordered" evidence="2">
    <location>
        <begin position="236"/>
        <end position="258"/>
    </location>
</feature>
<dbReference type="GO" id="GO:0005737">
    <property type="term" value="C:cytoplasm"/>
    <property type="evidence" value="ECO:0007669"/>
    <property type="project" value="TreeGrafter"/>
</dbReference>
<dbReference type="PATRIC" id="fig|158500.4.peg.5469"/>
<evidence type="ECO:0000259" key="3">
    <source>
        <dbReference type="PROSITE" id="PS50076"/>
    </source>
</evidence>
<dbReference type="AlphaFoldDB" id="A0A031JBY0"/>
<reference evidence="4 5" key="1">
    <citation type="submission" date="2014-03" db="EMBL/GenBank/DDBJ databases">
        <title>Whole genome sequence of Novosphingobium resinovorum KF1.</title>
        <authorList>
            <person name="Gan H.M."/>
            <person name="Gan H.Y."/>
            <person name="Chew T.H."/>
            <person name="Savka M.A."/>
        </authorList>
    </citation>
    <scope>NUCLEOTIDE SEQUENCE [LARGE SCALE GENOMIC DNA]</scope>
    <source>
        <strain evidence="4 5">KF1</strain>
    </source>
</reference>
<gene>
    <name evidence="4" type="ORF">BV97_05395</name>
</gene>
<dbReference type="SMART" id="SM00271">
    <property type="entry name" value="DnaJ"/>
    <property type="match status" value="1"/>
</dbReference>
<evidence type="ECO:0000256" key="1">
    <source>
        <dbReference type="ARBA" id="ARBA00023186"/>
    </source>
</evidence>
<name>A0A031JBY0_9SPHN</name>
<dbReference type="CDD" id="cd10747">
    <property type="entry name" value="DnaJ_C"/>
    <property type="match status" value="1"/>
</dbReference>
<dbReference type="FunFam" id="2.60.260.20:FF:000013">
    <property type="entry name" value="DnaJ subfamily B member 11"/>
    <property type="match status" value="1"/>
</dbReference>
<feature type="domain" description="J" evidence="3">
    <location>
        <begin position="3"/>
        <end position="68"/>
    </location>
</feature>
<dbReference type="InterPro" id="IPR001623">
    <property type="entry name" value="DnaJ_domain"/>
</dbReference>
<dbReference type="PANTHER" id="PTHR43096:SF52">
    <property type="entry name" value="DNAJ HOMOLOG 1, MITOCHONDRIAL-RELATED"/>
    <property type="match status" value="1"/>
</dbReference>
<proteinExistence type="predicted"/>
<dbReference type="CDD" id="cd06257">
    <property type="entry name" value="DnaJ"/>
    <property type="match status" value="1"/>
</dbReference>
<dbReference type="InterPro" id="IPR036869">
    <property type="entry name" value="J_dom_sf"/>
</dbReference>
<dbReference type="Gene3D" id="1.10.287.110">
    <property type="entry name" value="DnaJ domain"/>
    <property type="match status" value="1"/>
</dbReference>
<keyword evidence="1" id="KW-0143">Chaperone</keyword>
<accession>A0A031JBY0</accession>
<dbReference type="SUPFAM" id="SSF49493">
    <property type="entry name" value="HSP40/DnaJ peptide-binding domain"/>
    <property type="match status" value="2"/>
</dbReference>
<dbReference type="PROSITE" id="PS50076">
    <property type="entry name" value="DNAJ_2"/>
    <property type="match status" value="1"/>
</dbReference>
<organism evidence="4 5">
    <name type="scientific">Novosphingobium resinovorum</name>
    <dbReference type="NCBI Taxonomy" id="158500"/>
    <lineage>
        <taxon>Bacteria</taxon>
        <taxon>Pseudomonadati</taxon>
        <taxon>Pseudomonadota</taxon>
        <taxon>Alphaproteobacteria</taxon>
        <taxon>Sphingomonadales</taxon>
        <taxon>Sphingomonadaceae</taxon>
        <taxon>Novosphingobium</taxon>
    </lineage>
</organism>
<evidence type="ECO:0000313" key="5">
    <source>
        <dbReference type="Proteomes" id="UP000024329"/>
    </source>
</evidence>
<comment type="caution">
    <text evidence="4">The sequence shown here is derived from an EMBL/GenBank/DDBJ whole genome shotgun (WGS) entry which is preliminary data.</text>
</comment>
<dbReference type="Proteomes" id="UP000024329">
    <property type="component" value="Unassembled WGS sequence"/>
</dbReference>
<dbReference type="PANTHER" id="PTHR43096">
    <property type="entry name" value="DNAJ HOMOLOG 1, MITOCHONDRIAL-RELATED"/>
    <property type="match status" value="1"/>
</dbReference>
<dbReference type="EMBL" id="JFYZ01000065">
    <property type="protein sequence ID" value="EZP70686.1"/>
    <property type="molecule type" value="Genomic_DNA"/>
</dbReference>
<dbReference type="GO" id="GO:0042026">
    <property type="term" value="P:protein refolding"/>
    <property type="evidence" value="ECO:0007669"/>
    <property type="project" value="TreeGrafter"/>
</dbReference>
<dbReference type="Pfam" id="PF00226">
    <property type="entry name" value="DnaJ"/>
    <property type="match status" value="1"/>
</dbReference>
<dbReference type="InterPro" id="IPR018253">
    <property type="entry name" value="DnaJ_domain_CS"/>
</dbReference>
<dbReference type="Pfam" id="PF01556">
    <property type="entry name" value="DnaJ_C"/>
    <property type="match status" value="1"/>
</dbReference>